<dbReference type="GO" id="GO:0046872">
    <property type="term" value="F:metal ion binding"/>
    <property type="evidence" value="ECO:0007669"/>
    <property type="project" value="InterPro"/>
</dbReference>
<dbReference type="GO" id="GO:0031419">
    <property type="term" value="F:cobalamin binding"/>
    <property type="evidence" value="ECO:0007669"/>
    <property type="project" value="InterPro"/>
</dbReference>
<sequence>MVVYPGVRLVLTLPLPAEAAEAARKRLSLAAEDLDGSRVAAEVLDLAAGHGVPALWEQVCLPVLAALPGHTGGEVAVEHALSEGIRVGLDVHRREPGRQLPTGGVLLAGAEQELHCLGLHALAAALRERGRGCLHLGAALPWPALADAVTRARPRTVVLWAQTPVTGRAHRLLRFARDVPGVRVHAAGPGWIEPFPPPSPRLTSLPAAVAACL</sequence>
<evidence type="ECO:0000313" key="1">
    <source>
        <dbReference type="EMBL" id="SCF31350.1"/>
    </source>
</evidence>
<evidence type="ECO:0000313" key="2">
    <source>
        <dbReference type="Proteomes" id="UP000199504"/>
    </source>
</evidence>
<protein>
    <submittedName>
        <fullName evidence="1">Uncharacterized protein</fullName>
    </submittedName>
</protein>
<dbReference type="SUPFAM" id="SSF52242">
    <property type="entry name" value="Cobalamin (vitamin B12)-binding domain"/>
    <property type="match status" value="1"/>
</dbReference>
<dbReference type="AlphaFoldDB" id="A0A1C4ZEB2"/>
<accession>A0A1C4ZEB2</accession>
<proteinExistence type="predicted"/>
<organism evidence="1 2">
    <name type="scientific">Micromonospora mirobrigensis</name>
    <dbReference type="NCBI Taxonomy" id="262898"/>
    <lineage>
        <taxon>Bacteria</taxon>
        <taxon>Bacillati</taxon>
        <taxon>Actinomycetota</taxon>
        <taxon>Actinomycetes</taxon>
        <taxon>Micromonosporales</taxon>
        <taxon>Micromonosporaceae</taxon>
        <taxon>Micromonospora</taxon>
    </lineage>
</organism>
<reference evidence="2" key="1">
    <citation type="submission" date="2016-06" db="EMBL/GenBank/DDBJ databases">
        <authorList>
            <person name="Varghese N."/>
            <person name="Submissions Spin"/>
        </authorList>
    </citation>
    <scope>NUCLEOTIDE SEQUENCE [LARGE SCALE GENOMIC DNA]</scope>
    <source>
        <strain evidence="2">DSM 44830</strain>
    </source>
</reference>
<dbReference type="Gene3D" id="3.40.50.280">
    <property type="entry name" value="Cobalamin-binding domain"/>
    <property type="match status" value="1"/>
</dbReference>
<name>A0A1C4ZEB2_9ACTN</name>
<dbReference type="EMBL" id="FMCX01000005">
    <property type="protein sequence ID" value="SCF31350.1"/>
    <property type="molecule type" value="Genomic_DNA"/>
</dbReference>
<keyword evidence="2" id="KW-1185">Reference proteome</keyword>
<dbReference type="STRING" id="262898.GA0070564_105368"/>
<dbReference type="Proteomes" id="UP000199504">
    <property type="component" value="Unassembled WGS sequence"/>
</dbReference>
<dbReference type="InterPro" id="IPR036724">
    <property type="entry name" value="Cobalamin-bd_sf"/>
</dbReference>
<gene>
    <name evidence="1" type="ORF">GA0070564_105368</name>
</gene>